<dbReference type="PANTHER" id="PTHR33744">
    <property type="entry name" value="CARBOHYDRATE DIACID REGULATOR"/>
    <property type="match status" value="1"/>
</dbReference>
<dbReference type="RefSeq" id="WP_188782608.1">
    <property type="nucleotide sequence ID" value="NZ_BMNI01000001.1"/>
</dbReference>
<dbReference type="InterPro" id="IPR051448">
    <property type="entry name" value="CdaR-like_regulators"/>
</dbReference>
<comment type="similarity">
    <text evidence="1">Belongs to the CdaR family.</text>
</comment>
<evidence type="ECO:0008006" key="7">
    <source>
        <dbReference type="Google" id="ProtNLM"/>
    </source>
</evidence>
<dbReference type="Pfam" id="PF13556">
    <property type="entry name" value="HTH_30"/>
    <property type="match status" value="1"/>
</dbReference>
<reference evidence="6" key="1">
    <citation type="journal article" date="2019" name="Int. J. Syst. Evol. Microbiol.">
        <title>The Global Catalogue of Microorganisms (GCM) 10K type strain sequencing project: providing services to taxonomists for standard genome sequencing and annotation.</title>
        <authorList>
            <consortium name="The Broad Institute Genomics Platform"/>
            <consortium name="The Broad Institute Genome Sequencing Center for Infectious Disease"/>
            <person name="Wu L."/>
            <person name="Ma J."/>
        </authorList>
    </citation>
    <scope>NUCLEOTIDE SEQUENCE [LARGE SCALE GENOMIC DNA]</scope>
    <source>
        <strain evidence="6">CGMCC 4.7371</strain>
    </source>
</reference>
<dbReference type="Proteomes" id="UP000655410">
    <property type="component" value="Unassembled WGS sequence"/>
</dbReference>
<dbReference type="InterPro" id="IPR025736">
    <property type="entry name" value="PucR_C-HTH_dom"/>
</dbReference>
<feature type="domain" description="PucR C-terminal helix-turn-helix" evidence="2">
    <location>
        <begin position="330"/>
        <end position="385"/>
    </location>
</feature>
<dbReference type="Gene3D" id="1.10.10.2840">
    <property type="entry name" value="PucR C-terminal helix-turn-helix domain"/>
    <property type="match status" value="1"/>
</dbReference>
<accession>A0ABQ2N686</accession>
<organism evidence="5 6">
    <name type="scientific">Nocardioides phosphati</name>
    <dbReference type="NCBI Taxonomy" id="1867775"/>
    <lineage>
        <taxon>Bacteria</taxon>
        <taxon>Bacillati</taxon>
        <taxon>Actinomycetota</taxon>
        <taxon>Actinomycetes</taxon>
        <taxon>Propionibacteriales</taxon>
        <taxon>Nocardioidaceae</taxon>
        <taxon>Nocardioides</taxon>
    </lineage>
</organism>
<gene>
    <name evidence="5" type="ORF">GCM10011584_07540</name>
</gene>
<dbReference type="Pfam" id="PF14361">
    <property type="entry name" value="RsbRD_N"/>
    <property type="match status" value="1"/>
</dbReference>
<feature type="domain" description="RsbT co-antagonist protein RsbRD N-terminal" evidence="3">
    <location>
        <begin position="19"/>
        <end position="160"/>
    </location>
</feature>
<protein>
    <recommendedName>
        <fullName evidence="7">PucR family transcriptional regulator</fullName>
    </recommendedName>
</protein>
<proteinExistence type="inferred from homology"/>
<evidence type="ECO:0000259" key="4">
    <source>
        <dbReference type="Pfam" id="PF17853"/>
    </source>
</evidence>
<comment type="caution">
    <text evidence="5">The sequence shown here is derived from an EMBL/GenBank/DDBJ whole genome shotgun (WGS) entry which is preliminary data.</text>
</comment>
<sequence length="403" mass="43211">MPHDPALQQLVAWAEPRLPALTAAAYQTILERVPAYGAAEPVPAAELRRSVEENLRFLIGALSSDEGDEVDLRTPIATGQRRAAAAMPLPEVLRAYRLVFSTLWDALLARVRAAEDPALSEALFVAATRLWQLADEHAVAMTEAYRATTSRMLVRDQRRRSALVEALFLGTGGTSSCWEAASLLGLPPDCGFVVVAAETTGLAVESLADIEQRLAQRGLASAWRLMPALQVGIVATPGEREAELVTLLAEVGTSRIGVSPRYASVAETPRSLQLARAAISVQPRGSTGVHVFSSSPLAALMACDPAAADRLSLDVLGAALALPAEDRDVLLQTLHAYLDNQASAEQAARVLHCHANTVRYRLRRLTEVTGRSLQDPYQLAELAAASYAVRIRHERGSQPAGGQ</sequence>
<evidence type="ECO:0000259" key="2">
    <source>
        <dbReference type="Pfam" id="PF13556"/>
    </source>
</evidence>
<dbReference type="InterPro" id="IPR042070">
    <property type="entry name" value="PucR_C-HTH_sf"/>
</dbReference>
<feature type="domain" description="CdaR GGDEF-like" evidence="4">
    <location>
        <begin position="178"/>
        <end position="281"/>
    </location>
</feature>
<dbReference type="InterPro" id="IPR025751">
    <property type="entry name" value="RsbRD_N_dom"/>
</dbReference>
<evidence type="ECO:0000313" key="6">
    <source>
        <dbReference type="Proteomes" id="UP000655410"/>
    </source>
</evidence>
<dbReference type="PANTHER" id="PTHR33744:SF1">
    <property type="entry name" value="DNA-BINDING TRANSCRIPTIONAL ACTIVATOR ADER"/>
    <property type="match status" value="1"/>
</dbReference>
<evidence type="ECO:0000259" key="3">
    <source>
        <dbReference type="Pfam" id="PF14361"/>
    </source>
</evidence>
<dbReference type="InterPro" id="IPR041522">
    <property type="entry name" value="CdaR_GGDEF"/>
</dbReference>
<evidence type="ECO:0000313" key="5">
    <source>
        <dbReference type="EMBL" id="GGO86070.1"/>
    </source>
</evidence>
<evidence type="ECO:0000256" key="1">
    <source>
        <dbReference type="ARBA" id="ARBA00006754"/>
    </source>
</evidence>
<keyword evidence="6" id="KW-1185">Reference proteome</keyword>
<name>A0ABQ2N686_9ACTN</name>
<dbReference type="EMBL" id="BMNI01000001">
    <property type="protein sequence ID" value="GGO86070.1"/>
    <property type="molecule type" value="Genomic_DNA"/>
</dbReference>
<dbReference type="Pfam" id="PF17853">
    <property type="entry name" value="GGDEF_2"/>
    <property type="match status" value="1"/>
</dbReference>